<sequence>MGGMMVWLKMISQETRIRKRNRIGGSVKSLKALIKNHGKMEKVWRKVELTAILELEMNEIQLANQKINNTPLKTIEKFER</sequence>
<dbReference type="EMBL" id="JACSPU010000002">
    <property type="protein sequence ID" value="MBD8014817.1"/>
    <property type="molecule type" value="Genomic_DNA"/>
</dbReference>
<evidence type="ECO:0000313" key="1">
    <source>
        <dbReference type="EMBL" id="MBD8014817.1"/>
    </source>
</evidence>
<comment type="caution">
    <text evidence="1">The sequence shown here is derived from an EMBL/GenBank/DDBJ whole genome shotgun (WGS) entry which is preliminary data.</text>
</comment>
<gene>
    <name evidence="1" type="ORF">H9630_08260</name>
</gene>
<reference evidence="1 2" key="1">
    <citation type="submission" date="2020-08" db="EMBL/GenBank/DDBJ databases">
        <title>A Genomic Blueprint of the Chicken Gut Microbiome.</title>
        <authorList>
            <person name="Gilroy R."/>
            <person name="Ravi A."/>
            <person name="Getino M."/>
            <person name="Pursley I."/>
            <person name="Horton D.L."/>
            <person name="Alikhan N.-F."/>
            <person name="Baker D."/>
            <person name="Gharbi K."/>
            <person name="Hall N."/>
            <person name="Watson M."/>
            <person name="Adriaenssens E.M."/>
            <person name="Foster-Nyarko E."/>
            <person name="Jarju S."/>
            <person name="Secka A."/>
            <person name="Antonio M."/>
            <person name="Oren A."/>
            <person name="Chaudhuri R."/>
            <person name="La Ragione R.M."/>
            <person name="Hildebrand F."/>
            <person name="Pallen M.J."/>
        </authorList>
    </citation>
    <scope>NUCLEOTIDE SEQUENCE [LARGE SCALE GENOMIC DNA]</scope>
    <source>
        <strain evidence="1 2">Sa1BUA13</strain>
    </source>
</reference>
<protein>
    <submittedName>
        <fullName evidence="1">Uncharacterized protein</fullName>
    </submittedName>
</protein>
<evidence type="ECO:0000313" key="2">
    <source>
        <dbReference type="Proteomes" id="UP000658980"/>
    </source>
</evidence>
<dbReference type="Proteomes" id="UP000658980">
    <property type="component" value="Unassembled WGS sequence"/>
</dbReference>
<name>A0ABR8WCV1_9BACL</name>
<proteinExistence type="predicted"/>
<keyword evidence="2" id="KW-1185">Reference proteome</keyword>
<dbReference type="RefSeq" id="WP_191715013.1">
    <property type="nucleotide sequence ID" value="NZ_JACSPU010000002.1"/>
</dbReference>
<organism evidence="1 2">
    <name type="scientific">Planococcus wigleyi</name>
    <dbReference type="NCBI Taxonomy" id="2762216"/>
    <lineage>
        <taxon>Bacteria</taxon>
        <taxon>Bacillati</taxon>
        <taxon>Bacillota</taxon>
        <taxon>Bacilli</taxon>
        <taxon>Bacillales</taxon>
        <taxon>Caryophanaceae</taxon>
        <taxon>Planococcus</taxon>
    </lineage>
</organism>
<accession>A0ABR8WCV1</accession>